<accession>A0A9X2D8L3</accession>
<name>A0A9X2D8L3_9ACTN</name>
<feature type="transmembrane region" description="Helical" evidence="5">
    <location>
        <begin position="149"/>
        <end position="173"/>
    </location>
</feature>
<feature type="transmembrane region" description="Helical" evidence="5">
    <location>
        <begin position="93"/>
        <end position="117"/>
    </location>
</feature>
<dbReference type="PANTHER" id="PTHR30249">
    <property type="entry name" value="PUTATIVE SEROTONIN TRANSPORTER"/>
    <property type="match status" value="1"/>
</dbReference>
<sequence>MTWLLDQPLTWLFATLLAYRGGCWLRDRTGRHPLAQPVLVAVLVLGALLLLTGTDLDVFDDGTAAISFLLGPATVALAVPLHRQLHRLRGYAVPLVTSIVVGSVVSMTSAWGLVTLLGGSERLAWTMTPKATTAAVSIPLSETVGGVPALTAALTILAGILGAVAGPTVLTWLRVRDARARGLAVGAASHGIGTARVLGDDEVTGAFSGLSMGLTAVVTSLLLPVLALVLGGGA</sequence>
<feature type="transmembrane region" description="Helical" evidence="5">
    <location>
        <begin position="210"/>
        <end position="230"/>
    </location>
</feature>
<feature type="transmembrane region" description="Helical" evidence="5">
    <location>
        <begin position="34"/>
        <end position="52"/>
    </location>
</feature>
<comment type="subcellular location">
    <subcellularLocation>
        <location evidence="1">Membrane</location>
        <topology evidence="1">Multi-pass membrane protein</topology>
    </subcellularLocation>
</comment>
<feature type="transmembrane region" description="Helical" evidence="5">
    <location>
        <begin position="180"/>
        <end position="198"/>
    </location>
</feature>
<protein>
    <submittedName>
        <fullName evidence="6">LrgB family protein</fullName>
    </submittedName>
</protein>
<keyword evidence="4 5" id="KW-0472">Membrane</keyword>
<reference evidence="6" key="1">
    <citation type="submission" date="2022-05" db="EMBL/GenBank/DDBJ databases">
        <authorList>
            <person name="Tuo L."/>
        </authorList>
    </citation>
    <scope>NUCLEOTIDE SEQUENCE</scope>
    <source>
        <strain evidence="6">BSK12Z-4</strain>
    </source>
</reference>
<evidence type="ECO:0000256" key="5">
    <source>
        <dbReference type="SAM" id="Phobius"/>
    </source>
</evidence>
<evidence type="ECO:0000256" key="4">
    <source>
        <dbReference type="ARBA" id="ARBA00023136"/>
    </source>
</evidence>
<evidence type="ECO:0000256" key="1">
    <source>
        <dbReference type="ARBA" id="ARBA00004141"/>
    </source>
</evidence>
<keyword evidence="3 5" id="KW-1133">Transmembrane helix</keyword>
<dbReference type="Proteomes" id="UP001139485">
    <property type="component" value="Unassembled WGS sequence"/>
</dbReference>
<proteinExistence type="predicted"/>
<evidence type="ECO:0000256" key="2">
    <source>
        <dbReference type="ARBA" id="ARBA00022692"/>
    </source>
</evidence>
<feature type="transmembrane region" description="Helical" evidence="5">
    <location>
        <begin position="64"/>
        <end position="81"/>
    </location>
</feature>
<dbReference type="PANTHER" id="PTHR30249:SF0">
    <property type="entry name" value="PLASTIDAL GLYCOLATE_GLYCERATE TRANSLOCATOR 1, CHLOROPLASTIC"/>
    <property type="match status" value="1"/>
</dbReference>
<dbReference type="InterPro" id="IPR007300">
    <property type="entry name" value="CidB/LrgB"/>
</dbReference>
<gene>
    <name evidence="6" type="ORF">M8330_11030</name>
</gene>
<evidence type="ECO:0000313" key="6">
    <source>
        <dbReference type="EMBL" id="MCM0620822.1"/>
    </source>
</evidence>
<dbReference type="EMBL" id="JAMOIL010000012">
    <property type="protein sequence ID" value="MCM0620822.1"/>
    <property type="molecule type" value="Genomic_DNA"/>
</dbReference>
<dbReference type="AlphaFoldDB" id="A0A9X2D8L3"/>
<dbReference type="GO" id="GO:0016020">
    <property type="term" value="C:membrane"/>
    <property type="evidence" value="ECO:0007669"/>
    <property type="project" value="UniProtKB-SubCell"/>
</dbReference>
<keyword evidence="7" id="KW-1185">Reference proteome</keyword>
<comment type="caution">
    <text evidence="6">The sequence shown here is derived from an EMBL/GenBank/DDBJ whole genome shotgun (WGS) entry which is preliminary data.</text>
</comment>
<organism evidence="6 7">
    <name type="scientific">Nocardioides bruguierae</name>
    <dbReference type="NCBI Taxonomy" id="2945102"/>
    <lineage>
        <taxon>Bacteria</taxon>
        <taxon>Bacillati</taxon>
        <taxon>Actinomycetota</taxon>
        <taxon>Actinomycetes</taxon>
        <taxon>Propionibacteriales</taxon>
        <taxon>Nocardioidaceae</taxon>
        <taxon>Nocardioides</taxon>
    </lineage>
</organism>
<evidence type="ECO:0000256" key="3">
    <source>
        <dbReference type="ARBA" id="ARBA00022989"/>
    </source>
</evidence>
<evidence type="ECO:0000313" key="7">
    <source>
        <dbReference type="Proteomes" id="UP001139485"/>
    </source>
</evidence>
<keyword evidence="2 5" id="KW-0812">Transmembrane</keyword>
<dbReference type="Pfam" id="PF04172">
    <property type="entry name" value="LrgB"/>
    <property type="match status" value="1"/>
</dbReference>
<dbReference type="RefSeq" id="WP_250827359.1">
    <property type="nucleotide sequence ID" value="NZ_JAMOIL010000012.1"/>
</dbReference>